<evidence type="ECO:0000313" key="1">
    <source>
        <dbReference type="EMBL" id="KAJ7770161.1"/>
    </source>
</evidence>
<comment type="caution">
    <text evidence="1">The sequence shown here is derived from an EMBL/GenBank/DDBJ whole genome shotgun (WGS) entry which is preliminary data.</text>
</comment>
<dbReference type="EMBL" id="JARJLG010000024">
    <property type="protein sequence ID" value="KAJ7770161.1"/>
    <property type="molecule type" value="Genomic_DNA"/>
</dbReference>
<keyword evidence="2" id="KW-1185">Reference proteome</keyword>
<protein>
    <submittedName>
        <fullName evidence="1">Uncharacterized protein</fullName>
    </submittedName>
</protein>
<gene>
    <name evidence="1" type="ORF">DFH07DRAFT_768705</name>
</gene>
<name>A0AAD7JR44_9AGAR</name>
<dbReference type="Proteomes" id="UP001215280">
    <property type="component" value="Unassembled WGS sequence"/>
</dbReference>
<accession>A0AAD7JR44</accession>
<sequence>MRRRRIFNGFRPFPQLNPAAAGGPDRLCRSAHNTQLQWLRENWTAGDYVAAKESLRASMLEYRKDSRSKQQAPAPAVPTTASCRVVQPPLVSHAASSQISRLARFHALSKSLSGSDFDAPASPAAEMSESEKAEAERLAEIEINQFEAEGIMDETCVHVYLRWVLYGRREDYWTASALQGIRAEG</sequence>
<proteinExistence type="predicted"/>
<organism evidence="1 2">
    <name type="scientific">Mycena maculata</name>
    <dbReference type="NCBI Taxonomy" id="230809"/>
    <lineage>
        <taxon>Eukaryota</taxon>
        <taxon>Fungi</taxon>
        <taxon>Dikarya</taxon>
        <taxon>Basidiomycota</taxon>
        <taxon>Agaricomycotina</taxon>
        <taxon>Agaricomycetes</taxon>
        <taxon>Agaricomycetidae</taxon>
        <taxon>Agaricales</taxon>
        <taxon>Marasmiineae</taxon>
        <taxon>Mycenaceae</taxon>
        <taxon>Mycena</taxon>
    </lineage>
</organism>
<evidence type="ECO:0000313" key="2">
    <source>
        <dbReference type="Proteomes" id="UP001215280"/>
    </source>
</evidence>
<dbReference type="AlphaFoldDB" id="A0AAD7JR44"/>
<reference evidence="1" key="1">
    <citation type="submission" date="2023-03" db="EMBL/GenBank/DDBJ databases">
        <title>Massive genome expansion in bonnet fungi (Mycena s.s.) driven by repeated elements and novel gene families across ecological guilds.</title>
        <authorList>
            <consortium name="Lawrence Berkeley National Laboratory"/>
            <person name="Harder C.B."/>
            <person name="Miyauchi S."/>
            <person name="Viragh M."/>
            <person name="Kuo A."/>
            <person name="Thoen E."/>
            <person name="Andreopoulos B."/>
            <person name="Lu D."/>
            <person name="Skrede I."/>
            <person name="Drula E."/>
            <person name="Henrissat B."/>
            <person name="Morin E."/>
            <person name="Kohler A."/>
            <person name="Barry K."/>
            <person name="LaButti K."/>
            <person name="Morin E."/>
            <person name="Salamov A."/>
            <person name="Lipzen A."/>
            <person name="Mereny Z."/>
            <person name="Hegedus B."/>
            <person name="Baldrian P."/>
            <person name="Stursova M."/>
            <person name="Weitz H."/>
            <person name="Taylor A."/>
            <person name="Grigoriev I.V."/>
            <person name="Nagy L.G."/>
            <person name="Martin F."/>
            <person name="Kauserud H."/>
        </authorList>
    </citation>
    <scope>NUCLEOTIDE SEQUENCE</scope>
    <source>
        <strain evidence="1">CBHHK188m</strain>
    </source>
</reference>